<dbReference type="AlphaFoldDB" id="Q83EE6"/>
<sequence length="140" mass="15061">MRNFIKIIVTSIMFLPLMLLTGCASIVNGTHQSVQVVTPPVSGASCLLSNDKGKWYLKSTPGYVTVHRAYAPLAVSCHKKGYLPANRLVHSKTKSMAFGNLVFGGIVGAGIDTANGAAFDYPDGIILPMQKLKNPRSLRK</sequence>
<organism evidence="2 3">
    <name type="scientific">Coxiella burnetii (strain RSA 493 / Nine Mile phase I)</name>
    <dbReference type="NCBI Taxonomy" id="227377"/>
    <lineage>
        <taxon>Bacteria</taxon>
        <taxon>Pseudomonadati</taxon>
        <taxon>Pseudomonadota</taxon>
        <taxon>Gammaproteobacteria</taxon>
        <taxon>Legionellales</taxon>
        <taxon>Coxiellaceae</taxon>
        <taxon>Coxiella</taxon>
    </lineage>
</organism>
<dbReference type="PROSITE" id="PS51257">
    <property type="entry name" value="PROKAR_LIPOPROTEIN"/>
    <property type="match status" value="1"/>
</dbReference>
<dbReference type="KEGG" id="cbu:CBU_0378"/>
<dbReference type="RefSeq" id="NP_819417.1">
    <property type="nucleotide sequence ID" value="NC_002971.4"/>
</dbReference>
<reference evidence="2 3" key="2">
    <citation type="journal article" date="2009" name="Infect. Immun.">
        <title>Comparative genomics reveal extensive transposon-mediated genomic plasticity and diversity among potential effector proteins within the genus Coxiella.</title>
        <authorList>
            <person name="Beare P.A."/>
            <person name="Unsworth N."/>
            <person name="Andoh M."/>
            <person name="Voth D.E."/>
            <person name="Omsland A."/>
            <person name="Gilk S.D."/>
            <person name="Williams K.P."/>
            <person name="Sobral B.W."/>
            <person name="Kupko J.J.III."/>
            <person name="Porcella S.F."/>
            <person name="Samuel J.E."/>
            <person name="Heinzen R.A."/>
        </authorList>
    </citation>
    <scope>NUCLEOTIDE SEQUENCE [LARGE SCALE GENOMIC DNA]</scope>
    <source>
        <strain evidence="3">RSA 493 / Nine Mile phase I</strain>
    </source>
</reference>
<keyword evidence="1" id="KW-0732">Signal</keyword>
<gene>
    <name evidence="2" type="ordered locus">CBU_0378</name>
</gene>
<dbReference type="OrthoDB" id="194242at2"/>
<dbReference type="PATRIC" id="fig|227377.7.peg.372"/>
<dbReference type="eggNOG" id="ENOG5032WWW">
    <property type="taxonomic scope" value="Bacteria"/>
</dbReference>
<feature type="chain" id="PRO_5004297520" evidence="1">
    <location>
        <begin position="27"/>
        <end position="140"/>
    </location>
</feature>
<accession>Q83EE6</accession>
<dbReference type="Proteomes" id="UP000002671">
    <property type="component" value="Chromosome"/>
</dbReference>
<reference evidence="2 3" key="1">
    <citation type="journal article" date="2003" name="Proc. Natl. Acad. Sci. U.S.A.">
        <title>Complete genome sequence of the Q-fever pathogen, Coxiella burnetii.</title>
        <authorList>
            <person name="Seshadri R."/>
            <person name="Paulsen I.T."/>
            <person name="Eisen J.A."/>
            <person name="Read T.D."/>
            <person name="Nelson K.E."/>
            <person name="Nelson W.C."/>
            <person name="Ward N.L."/>
            <person name="Tettelin H."/>
            <person name="Davidsen T.M."/>
            <person name="Beanan M.J."/>
            <person name="Deboy R.T."/>
            <person name="Daugherty S.C."/>
            <person name="Brinkac L.M."/>
            <person name="Madupu R."/>
            <person name="Dodson R.J."/>
            <person name="Khouri H.M."/>
            <person name="Lee K.H."/>
            <person name="Carty H.A."/>
            <person name="Scanlan D."/>
            <person name="Heinzen R.A."/>
            <person name="Thompson H.A."/>
            <person name="Samuel J.E."/>
            <person name="Fraser C.M."/>
            <person name="Heidelberg J.F."/>
        </authorList>
    </citation>
    <scope>NUCLEOTIDE SEQUENCE [LARGE SCALE GENOMIC DNA]</scope>
    <source>
        <strain evidence="3">RSA 493 / Nine Mile phase I</strain>
    </source>
</reference>
<feature type="signal peptide" evidence="1">
    <location>
        <begin position="1"/>
        <end position="26"/>
    </location>
</feature>
<dbReference type="EMBL" id="AE016828">
    <property type="protein sequence ID" value="AAO89931.1"/>
    <property type="molecule type" value="Genomic_DNA"/>
</dbReference>
<evidence type="ECO:0000313" key="3">
    <source>
        <dbReference type="Proteomes" id="UP000002671"/>
    </source>
</evidence>
<protein>
    <submittedName>
        <fullName evidence="2">Hypothetical membrane associated protein</fullName>
    </submittedName>
</protein>
<evidence type="ECO:0000256" key="1">
    <source>
        <dbReference type="SAM" id="SignalP"/>
    </source>
</evidence>
<evidence type="ECO:0000313" key="2">
    <source>
        <dbReference type="EMBL" id="AAO89931.1"/>
    </source>
</evidence>
<dbReference type="EnsemblBacteria" id="AAO89931">
    <property type="protein sequence ID" value="AAO89931"/>
    <property type="gene ID" value="CBU_0378"/>
</dbReference>
<proteinExistence type="predicted"/>
<keyword evidence="3" id="KW-1185">Reference proteome</keyword>
<dbReference type="RefSeq" id="WP_010957536.1">
    <property type="nucleotide sequence ID" value="NC_002971.4"/>
</dbReference>
<name>Q83EE6_COXBU</name>
<dbReference type="GeneID" id="1208260"/>
<dbReference type="HOGENOM" id="CLU_131330_1_1_6"/>